<gene>
    <name evidence="1" type="ORF">EVAR_27719_1</name>
</gene>
<dbReference type="Proteomes" id="UP000299102">
    <property type="component" value="Unassembled WGS sequence"/>
</dbReference>
<name>A0A4C1WMT5_EUMVA</name>
<reference evidence="1 2" key="1">
    <citation type="journal article" date="2019" name="Commun. Biol.">
        <title>The bagworm genome reveals a unique fibroin gene that provides high tensile strength.</title>
        <authorList>
            <person name="Kono N."/>
            <person name="Nakamura H."/>
            <person name="Ohtoshi R."/>
            <person name="Tomita M."/>
            <person name="Numata K."/>
            <person name="Arakawa K."/>
        </authorList>
    </citation>
    <scope>NUCLEOTIDE SEQUENCE [LARGE SCALE GENOMIC DNA]</scope>
</reference>
<protein>
    <submittedName>
        <fullName evidence="1">Uncharacterized protein</fullName>
    </submittedName>
</protein>
<comment type="caution">
    <text evidence="1">The sequence shown here is derived from an EMBL/GenBank/DDBJ whole genome shotgun (WGS) entry which is preliminary data.</text>
</comment>
<evidence type="ECO:0000313" key="2">
    <source>
        <dbReference type="Proteomes" id="UP000299102"/>
    </source>
</evidence>
<keyword evidence="2" id="KW-1185">Reference proteome</keyword>
<proteinExistence type="predicted"/>
<organism evidence="1 2">
    <name type="scientific">Eumeta variegata</name>
    <name type="common">Bagworm moth</name>
    <name type="synonym">Eumeta japonica</name>
    <dbReference type="NCBI Taxonomy" id="151549"/>
    <lineage>
        <taxon>Eukaryota</taxon>
        <taxon>Metazoa</taxon>
        <taxon>Ecdysozoa</taxon>
        <taxon>Arthropoda</taxon>
        <taxon>Hexapoda</taxon>
        <taxon>Insecta</taxon>
        <taxon>Pterygota</taxon>
        <taxon>Neoptera</taxon>
        <taxon>Endopterygota</taxon>
        <taxon>Lepidoptera</taxon>
        <taxon>Glossata</taxon>
        <taxon>Ditrysia</taxon>
        <taxon>Tineoidea</taxon>
        <taxon>Psychidae</taxon>
        <taxon>Oiketicinae</taxon>
        <taxon>Eumeta</taxon>
    </lineage>
</organism>
<dbReference type="AlphaFoldDB" id="A0A4C1WMT5"/>
<evidence type="ECO:0000313" key="1">
    <source>
        <dbReference type="EMBL" id="GBP52776.1"/>
    </source>
</evidence>
<accession>A0A4C1WMT5</accession>
<sequence length="135" mass="14987">MRKRIPKLIEASSRQLVPARAAQEGVFISGQGATQGGALHVCTYVHIKYVSIPNDNNLTYGEQSFSVLKGLRRRVRFSIYLLNDFLVVTYSTRAGGAGGARAQERRDARAGRMSGRPARASFVIFHPDMHIQRGR</sequence>
<dbReference type="EMBL" id="BGZK01000609">
    <property type="protein sequence ID" value="GBP52776.1"/>
    <property type="molecule type" value="Genomic_DNA"/>
</dbReference>